<sequence length="180" mass="20760">MRRRGAQYWLWLNKRLPAKTYEDELNDGRQIEVQARITPAGMTQVFIGVYDADGGAVFEGFQDRSFREPLACALKWGALRAREIVLETQPFVAPHRPQLTLSPLITDEAILALRRMEMTDSERLKIKASDALAEYRAAHSAMLDLMRSTTSVDPQVWTESRERLRQAIDRRVWVQRGYLP</sequence>
<evidence type="ECO:0000313" key="1">
    <source>
        <dbReference type="EMBL" id="BCX69054.1"/>
    </source>
</evidence>
<gene>
    <name evidence="1" type="ORF">LAB08_R36960</name>
</gene>
<evidence type="ECO:0000313" key="2">
    <source>
        <dbReference type="Proteomes" id="UP000218595"/>
    </source>
</evidence>
<proteinExistence type="predicted"/>
<reference evidence="1 2" key="1">
    <citation type="submission" date="2016-04" db="EMBL/GenBank/DDBJ databases">
        <title>Complete genome sequence of Pseudomonas sp. LAB-08 isolated from TCE contaminated aquifer soil.</title>
        <authorList>
            <person name="Dohra H."/>
            <person name="Suzuki K."/>
            <person name="Fatma A."/>
            <person name="Inuzuka Y."/>
            <person name="Honjo M."/>
            <person name="Tashiro Y."/>
            <person name="Futamata H."/>
        </authorList>
    </citation>
    <scope>NUCLEOTIDE SEQUENCE [LARGE SCALE GENOMIC DNA]</scope>
    <source>
        <strain evidence="1 2">LAB-08</strain>
    </source>
</reference>
<protein>
    <submittedName>
        <fullName evidence="1">Uncharacterized protein</fullName>
    </submittedName>
</protein>
<organism evidence="1 2">
    <name type="scientific">Pseudomonas izuensis</name>
    <dbReference type="NCBI Taxonomy" id="2684212"/>
    <lineage>
        <taxon>Bacteria</taxon>
        <taxon>Pseudomonadati</taxon>
        <taxon>Pseudomonadota</taxon>
        <taxon>Gammaproteobacteria</taxon>
        <taxon>Pseudomonadales</taxon>
        <taxon>Pseudomonadaceae</taxon>
        <taxon>Pseudomonas</taxon>
    </lineage>
</organism>
<dbReference type="RefSeq" id="WP_096510341.1">
    <property type="nucleotide sequence ID" value="NZ_AP017423.2"/>
</dbReference>
<dbReference type="EMBL" id="AP017423">
    <property type="protein sequence ID" value="BCX69054.1"/>
    <property type="molecule type" value="Genomic_DNA"/>
</dbReference>
<name>A0ABM7RTJ6_9PSED</name>
<keyword evidence="2" id="KW-1185">Reference proteome</keyword>
<accession>A0ABM7RTJ6</accession>
<dbReference type="Proteomes" id="UP000218595">
    <property type="component" value="Chromosome"/>
</dbReference>